<dbReference type="EMBL" id="AMZH03019858">
    <property type="protein sequence ID" value="RRT39813.1"/>
    <property type="molecule type" value="Genomic_DNA"/>
</dbReference>
<proteinExistence type="predicted"/>
<dbReference type="Proteomes" id="UP000287651">
    <property type="component" value="Unassembled WGS sequence"/>
</dbReference>
<organism evidence="1 2">
    <name type="scientific">Ensete ventricosum</name>
    <name type="common">Abyssinian banana</name>
    <name type="synonym">Musa ensete</name>
    <dbReference type="NCBI Taxonomy" id="4639"/>
    <lineage>
        <taxon>Eukaryota</taxon>
        <taxon>Viridiplantae</taxon>
        <taxon>Streptophyta</taxon>
        <taxon>Embryophyta</taxon>
        <taxon>Tracheophyta</taxon>
        <taxon>Spermatophyta</taxon>
        <taxon>Magnoliopsida</taxon>
        <taxon>Liliopsida</taxon>
        <taxon>Zingiberales</taxon>
        <taxon>Musaceae</taxon>
        <taxon>Ensete</taxon>
    </lineage>
</organism>
<reference evidence="1 2" key="1">
    <citation type="journal article" date="2014" name="Agronomy (Basel)">
        <title>A Draft Genome Sequence for Ensete ventricosum, the Drought-Tolerant Tree Against Hunger.</title>
        <authorList>
            <person name="Harrison J."/>
            <person name="Moore K.A."/>
            <person name="Paszkiewicz K."/>
            <person name="Jones T."/>
            <person name="Grant M."/>
            <person name="Ambacheew D."/>
            <person name="Muzemil S."/>
            <person name="Studholme D.J."/>
        </authorList>
    </citation>
    <scope>NUCLEOTIDE SEQUENCE [LARGE SCALE GENOMIC DNA]</scope>
</reference>
<comment type="caution">
    <text evidence="1">The sequence shown here is derived from an EMBL/GenBank/DDBJ whole genome shotgun (WGS) entry which is preliminary data.</text>
</comment>
<dbReference type="AlphaFoldDB" id="A0A426XK26"/>
<protein>
    <submittedName>
        <fullName evidence="1">Uncharacterized protein</fullName>
    </submittedName>
</protein>
<evidence type="ECO:0000313" key="1">
    <source>
        <dbReference type="EMBL" id="RRT39813.1"/>
    </source>
</evidence>
<name>A0A426XK26_ENSVE</name>
<evidence type="ECO:0000313" key="2">
    <source>
        <dbReference type="Proteomes" id="UP000287651"/>
    </source>
</evidence>
<sequence>MCTTHALSDRDARLEHYWSRCMTQDVESHSSKASDGGGNSSIHPSIRATILDHLLSKSDDMLCWVGAVVFFTKGEGELPPEPEVAEESARLGSARVHKLVHVDREKGEKAQERSTGLRCASQDAHARMCLKVFGQVIKRGRKPSHWLTPVGYALIMRVPA</sequence>
<accession>A0A426XK26</accession>
<gene>
    <name evidence="1" type="ORF">B296_00058866</name>
</gene>